<dbReference type="OMA" id="CKEDWAT"/>
<dbReference type="PANTHER" id="PTHR36869">
    <property type="entry name" value="CHROMOSOME 16 OPEN READING FRAME 46"/>
    <property type="match status" value="1"/>
</dbReference>
<name>H3BQQ0_HUMAN</name>
<dbReference type="Ensembl" id="ENST00000709368.1">
    <property type="protein sequence ID" value="ENSP00000517648.1"/>
    <property type="gene ID" value="ENSG00000291963.1"/>
</dbReference>
<dbReference type="EMBL" id="AC092718">
    <property type="status" value="NOT_ANNOTATED_CDS"/>
    <property type="molecule type" value="Genomic_DNA"/>
</dbReference>
<dbReference type="Proteomes" id="UP000005640">
    <property type="component" value="Chromosome 16"/>
</dbReference>
<dbReference type="AlphaFoldDB" id="H3BQQ0"/>
<dbReference type="Antibodypedia" id="30436">
    <property type="antibodies" value="45 antibodies from 13 providers"/>
</dbReference>
<accession>H3BQQ0</accession>
<dbReference type="HGNC" id="HGNC:26525">
    <property type="gene designation" value="C16orf46"/>
</dbReference>
<proteinExistence type="predicted"/>
<reference evidence="1" key="2">
    <citation type="journal article" date="2004" name="Nature">
        <title>Finishing the euchromatic sequence of the human genome.</title>
        <authorList>
            <consortium name="International Human Genome Sequencing Consortium"/>
        </authorList>
    </citation>
    <scope>NUCLEOTIDE SEQUENCE [LARGE SCALE GENOMIC DNA]</scope>
</reference>
<dbReference type="GeneTree" id="ENSGT00390000017224"/>
<gene>
    <name evidence="1" type="primary">C16orf46</name>
</gene>
<dbReference type="Pfam" id="PF15032">
    <property type="entry name" value="DUF4529"/>
    <property type="match status" value="1"/>
</dbReference>
<dbReference type="Ensembl" id="ENST00000565253.1">
    <property type="protein sequence ID" value="ENSP00000455877.1"/>
    <property type="gene ID" value="ENSG00000166455.14"/>
</dbReference>
<dbReference type="HOGENOM" id="CLU_2819143_0_0_1"/>
<dbReference type="ExpressionAtlas" id="H3BQQ0">
    <property type="expression patterns" value="baseline and differential"/>
</dbReference>
<dbReference type="OpenTargets" id="ENSG00000166455"/>
<reference evidence="1 2" key="3">
    <citation type="journal article" date="2004" name="Nature">
        <title>The sequence and analysis of duplication-rich human chromosome 16.</title>
        <authorList>
            <person name="Martin J."/>
            <person name="Han C."/>
            <person name="Gordon L.A."/>
            <person name="Terry A."/>
            <person name="Prabhakar S."/>
            <person name="She X."/>
            <person name="Xie G."/>
            <person name="Hellsten U."/>
            <person name="Chan Y.M."/>
            <person name="Altherr M."/>
            <person name="Couronne O."/>
            <person name="Aerts A."/>
            <person name="Bajorek E."/>
            <person name="Black S."/>
            <person name="Blumer H."/>
            <person name="Branscomb E."/>
            <person name="Brown N.C."/>
            <person name="Bruno W.J."/>
            <person name="Buckingham J.M."/>
            <person name="Callen D.F."/>
            <person name="Campbell C.S."/>
            <person name="Campbell M.L."/>
            <person name="Campbell E.W."/>
            <person name="Caoile C."/>
            <person name="Challacombe J.F."/>
            <person name="Chasteen L.A."/>
            <person name="Chertkov O."/>
            <person name="Chi H.C."/>
            <person name="Christensen M."/>
            <person name="Clark L.M."/>
            <person name="Cohn J.D."/>
            <person name="Denys M."/>
            <person name="Detter J.C."/>
            <person name="Dickson M."/>
            <person name="Dimitrijevic-Bussod M."/>
            <person name="Escobar J."/>
            <person name="Fawcett J.J."/>
            <person name="Flowers D."/>
            <person name="Fotopulos D."/>
            <person name="Glavina T."/>
            <person name="Gomez M."/>
            <person name="Gonzales E."/>
            <person name="Goodstein D."/>
            <person name="Goodwin L.A."/>
            <person name="Grady D.L."/>
            <person name="Grigoriev I."/>
            <person name="Groza M."/>
            <person name="Hammon N."/>
            <person name="Hawkins T."/>
            <person name="Haydu L."/>
            <person name="Hildebrand C.E."/>
            <person name="Huang W."/>
            <person name="Israni S."/>
            <person name="Jett J."/>
            <person name="Jewett P.B."/>
            <person name="Kadner K."/>
            <person name="Kimball H."/>
            <person name="Kobayashi A."/>
            <person name="Krawczyk M.C."/>
            <person name="Leyba T."/>
            <person name="Longmire J.L."/>
            <person name="Lopez F."/>
            <person name="Lou Y."/>
            <person name="Lowry S."/>
            <person name="Ludeman T."/>
            <person name="Manohar C.F."/>
            <person name="Mark G.A."/>
            <person name="McMurray K.L."/>
            <person name="Meincke L.J."/>
            <person name="Morgan J."/>
            <person name="Moyzis R.K."/>
            <person name="Mundt M.O."/>
            <person name="Munk A.C."/>
            <person name="Nandkeshwar R.D."/>
            <person name="Pitluck S."/>
            <person name="Pollard M."/>
            <person name="Predki P."/>
            <person name="Parson-Quintana B."/>
            <person name="Ramirez L."/>
            <person name="Rash S."/>
            <person name="Retterer J."/>
            <person name="Ricke D.O."/>
            <person name="Robinson D.L."/>
            <person name="Rodriguez A."/>
            <person name="Salamov A."/>
            <person name="Saunders E.H."/>
            <person name="Scott D."/>
            <person name="Shough T."/>
            <person name="Stallings R.L."/>
            <person name="Stalvey M."/>
            <person name="Sutherland R.D."/>
            <person name="Tapia R."/>
            <person name="Tesmer J.G."/>
            <person name="Thayer N."/>
            <person name="Thompson L.S."/>
            <person name="Tice H."/>
            <person name="Torney D.C."/>
            <person name="Tran-Gyamfi M."/>
            <person name="Tsai M."/>
            <person name="Ulanovsky L.E."/>
            <person name="Ustaszewska A."/>
            <person name="Vo N."/>
            <person name="White P.S."/>
            <person name="Williams A.L."/>
            <person name="Wills P.L."/>
            <person name="Wu J.R."/>
            <person name="Wu K."/>
            <person name="Yang J."/>
            <person name="Dejong P."/>
            <person name="Bruce D."/>
            <person name="Doggett N.A."/>
            <person name="Deaven L."/>
            <person name="Schmutz J."/>
            <person name="Grimwood J."/>
            <person name="Richardson P."/>
            <person name="Rokhsar D.S."/>
            <person name="Eichler E.E."/>
            <person name="Gilna P."/>
            <person name="Lucas S.M."/>
            <person name="Myers R.M."/>
            <person name="Rubin E.M."/>
            <person name="Pennacchio L.A."/>
        </authorList>
    </citation>
    <scope>NUCLEOTIDE SEQUENCE [LARGE SCALE GENOMIC DNA]</scope>
</reference>
<dbReference type="OrthoDB" id="9943020at2759"/>
<reference evidence="1" key="4">
    <citation type="submission" date="2025-05" db="UniProtKB">
        <authorList>
            <consortium name="Ensembl"/>
        </authorList>
    </citation>
    <scope>IDENTIFICATION</scope>
</reference>
<dbReference type="UCSC" id="uc059xoh.1">
    <property type="organism name" value="human"/>
</dbReference>
<keyword evidence="2" id="KW-1185">Reference proteome</keyword>
<evidence type="ECO:0000313" key="2">
    <source>
        <dbReference type="Proteomes" id="UP000005640"/>
    </source>
</evidence>
<reference evidence="1" key="1">
    <citation type="journal article" date="2001" name="Nature">
        <title>Initial sequencing and analysis of the human genome.</title>
        <authorList>
            <consortium name="International Human Genome Sequencing Consortium"/>
            <person name="Lander E.S."/>
            <person name="Linton L.M."/>
            <person name="Birren B."/>
            <person name="Nusbaum C."/>
            <person name="Zody M.C."/>
            <person name="Baldwin J."/>
            <person name="Devon K."/>
            <person name="Dewar K."/>
            <person name="Doyle M."/>
            <person name="FitzHugh W."/>
            <person name="Funke R."/>
            <person name="Gage D."/>
            <person name="Harris K."/>
            <person name="Heaford A."/>
            <person name="Howland J."/>
            <person name="Kann L."/>
            <person name="Lehoczky J."/>
            <person name="LeVine R."/>
            <person name="McEwan P."/>
            <person name="McKernan K."/>
            <person name="Meldrim J."/>
            <person name="Mesirov J.P."/>
            <person name="Miranda C."/>
            <person name="Morris W."/>
            <person name="Naylor J."/>
            <person name="Raymond C."/>
            <person name="Rosetti M."/>
            <person name="Santos R."/>
            <person name="Sheridan A."/>
            <person name="Sougnez C."/>
            <person name="Stange-Thomann N."/>
            <person name="Stojanovic N."/>
            <person name="Subramanian A."/>
            <person name="Wyman D."/>
            <person name="Rogers J."/>
            <person name="Sulston J."/>
            <person name="Ainscough R."/>
            <person name="Beck S."/>
            <person name="Bentley D."/>
            <person name="Burton J."/>
            <person name="Clee C."/>
            <person name="Carter N."/>
            <person name="Coulson A."/>
            <person name="Deadman R."/>
            <person name="Deloukas P."/>
            <person name="Dunham A."/>
            <person name="Dunham I."/>
            <person name="Durbin R."/>
            <person name="French L."/>
            <person name="Grafham D."/>
            <person name="Gregory S."/>
            <person name="Hubbard T."/>
            <person name="Humphray S."/>
            <person name="Hunt A."/>
            <person name="Jones M."/>
            <person name="Lloyd C."/>
            <person name="McMurray A."/>
            <person name="Matthews L."/>
            <person name="Mercer S."/>
            <person name="Milne S."/>
            <person name="Mullikin J.C."/>
            <person name="Mungall A."/>
            <person name="Plumb R."/>
            <person name="Ross M."/>
            <person name="Shownkeen R."/>
            <person name="Sims S."/>
            <person name="Waterston R.H."/>
            <person name="Wilson R.K."/>
            <person name="Hillier L.W."/>
            <person name="McPherson J.D."/>
            <person name="Marra M.A."/>
            <person name="Mardis E.R."/>
            <person name="Fulton L.A."/>
            <person name="Chinwalla A.T."/>
            <person name="Pepin K.H."/>
            <person name="Gish W.R."/>
            <person name="Chissoe S.L."/>
            <person name="Wendl M.C."/>
            <person name="Delehaunty K.D."/>
            <person name="Miner T.L."/>
            <person name="Delehaunty A."/>
            <person name="Kramer J.B."/>
            <person name="Cook L.L."/>
            <person name="Fulton R.S."/>
            <person name="Johnson D.L."/>
            <person name="Minx P.J."/>
            <person name="Clifton S.W."/>
            <person name="Hawkins T."/>
            <person name="Branscomb E."/>
            <person name="Predki P."/>
            <person name="Richardson P."/>
            <person name="Wenning S."/>
            <person name="Slezak T."/>
            <person name="Doggett N."/>
            <person name="Cheng J.F."/>
            <person name="Olsen A."/>
            <person name="Lucas S."/>
            <person name="Elkin C."/>
            <person name="Uberbacher E."/>
            <person name="Frazier M."/>
            <person name="Gibbs R.A."/>
            <person name="Muzny D.M."/>
            <person name="Scherer S.E."/>
            <person name="Bouck J.B."/>
            <person name="Sodergren E.J."/>
            <person name="Worley K.C."/>
            <person name="Rives C.M."/>
            <person name="Gorrell J.H."/>
            <person name="Metzker M.L."/>
            <person name="Naylor S.L."/>
            <person name="Kucherlapati R.S."/>
            <person name="Nelson D.L."/>
            <person name="Weinstock G.M."/>
            <person name="Sakaki Y."/>
            <person name="Fujiyama A."/>
            <person name="Hattori M."/>
            <person name="Yada T."/>
            <person name="Toyoda A."/>
            <person name="Itoh T."/>
            <person name="Kawagoe C."/>
            <person name="Watanabe H."/>
            <person name="Totoki Y."/>
            <person name="Taylor T."/>
            <person name="Weissenbach J."/>
            <person name="Heilig R."/>
            <person name="Saurin W."/>
            <person name="Artiguenave F."/>
            <person name="Brottier P."/>
            <person name="Bruls T."/>
            <person name="Pelletier E."/>
            <person name="Robert C."/>
            <person name="Wincker P."/>
            <person name="Smith D.R."/>
            <person name="Doucette-Stamm L."/>
            <person name="Rubenfield M."/>
            <person name="Weinstock K."/>
            <person name="Lee H.M."/>
            <person name="Dubois J."/>
            <person name="Rosenthal A."/>
            <person name="Platzer M."/>
            <person name="Nyakatura G."/>
            <person name="Taudien S."/>
            <person name="Rump A."/>
            <person name="Yang H."/>
            <person name="Yu J."/>
            <person name="Wang J."/>
            <person name="Huang G."/>
            <person name="Gu J."/>
            <person name="Hood L."/>
            <person name="Rowen L."/>
            <person name="Madan A."/>
            <person name="Qin S."/>
            <person name="Davis R.W."/>
            <person name="Federspiel N.A."/>
            <person name="Abola A.P."/>
            <person name="Proctor M.J."/>
            <person name="Myers R.M."/>
            <person name="Schmutz J."/>
            <person name="Dickson M."/>
            <person name="Grimwood J."/>
            <person name="Cox D.R."/>
            <person name="Olson M.V."/>
            <person name="Kaul R."/>
            <person name="Raymond C."/>
            <person name="Shimizu N."/>
            <person name="Kawasaki K."/>
            <person name="Minoshima S."/>
            <person name="Evans G.A."/>
            <person name="Athanasiou M."/>
            <person name="Schultz R."/>
            <person name="Roe B.A."/>
            <person name="Chen F."/>
            <person name="Pan H."/>
            <person name="Ramser J."/>
            <person name="Lehrach H."/>
            <person name="Reinhardt R."/>
            <person name="McCombie W.R."/>
            <person name="de la Bastide M."/>
            <person name="Dedhia N."/>
            <person name="Blocker H."/>
            <person name="Hornischer K."/>
            <person name="Nordsiek G."/>
            <person name="Agarwala R."/>
            <person name="Aravind L."/>
            <person name="Bailey J.A."/>
            <person name="Bateman A."/>
            <person name="Batzoglou S."/>
            <person name="Birney E."/>
            <person name="Bork P."/>
            <person name="Brown D.G."/>
            <person name="Burge C.B."/>
            <person name="Cerutti L."/>
            <person name="Chen H.C."/>
            <person name="Church D."/>
            <person name="Clamp M."/>
            <person name="Copley R.R."/>
            <person name="Doerks T."/>
            <person name="Eddy S.R."/>
            <person name="Eichler E.E."/>
            <person name="Furey T.S."/>
            <person name="Galagan J."/>
            <person name="Gilbert J.G."/>
            <person name="Harmon C."/>
            <person name="Hayashizaki Y."/>
            <person name="Haussler D."/>
            <person name="Hermjakob H."/>
            <person name="Hokamp K."/>
            <person name="Jang W."/>
            <person name="Johnson L.S."/>
            <person name="Jones T.A."/>
            <person name="Kasif S."/>
            <person name="Kaspryzk A."/>
            <person name="Kennedy S."/>
            <person name="Kent W.J."/>
            <person name="Kitts P."/>
            <person name="Koonin E.V."/>
            <person name="Korf I."/>
            <person name="Kulp D."/>
            <person name="Lancet D."/>
            <person name="Lowe T.M."/>
            <person name="McLysaght A."/>
            <person name="Mikkelsen T."/>
            <person name="Moran J.V."/>
            <person name="Mulder N."/>
            <person name="Pollara V.J."/>
            <person name="Ponting C.P."/>
            <person name="Schuler G."/>
            <person name="Schultz J."/>
            <person name="Slater G."/>
            <person name="Smit A.F."/>
            <person name="Stupka E."/>
            <person name="Szustakowski J."/>
            <person name="Thierry-Mieg D."/>
            <person name="Thierry-Mieg J."/>
            <person name="Wagner L."/>
            <person name="Wallis J."/>
            <person name="Wheeler R."/>
            <person name="Williams A."/>
            <person name="Wolf Y.I."/>
            <person name="Wolfe K.H."/>
            <person name="Yang S.P."/>
            <person name="Yeh R.F."/>
            <person name="Collins F."/>
            <person name="Guyer M.S."/>
            <person name="Peterson J."/>
            <person name="Felsenfeld A."/>
            <person name="Wetterstrand K.A."/>
            <person name="Patrinos A."/>
            <person name="Morgan M.J."/>
            <person name="de Jong P."/>
            <person name="Catanese J.J."/>
            <person name="Osoegawa K."/>
            <person name="Shizuya H."/>
            <person name="Choi S."/>
            <person name="Chen Y.J."/>
        </authorList>
    </citation>
    <scope>NUCLEOTIDE SEQUENCE [LARGE SCALE GENOMIC DNA]</scope>
</reference>
<evidence type="ECO:0000313" key="1">
    <source>
        <dbReference type="Ensembl" id="ENSP00000455877.1"/>
    </source>
</evidence>
<organism evidence="1 2">
    <name type="scientific">Homo sapiens</name>
    <name type="common">Human</name>
    <dbReference type="NCBI Taxonomy" id="9606"/>
    <lineage>
        <taxon>Eukaryota</taxon>
        <taxon>Metazoa</taxon>
        <taxon>Chordata</taxon>
        <taxon>Craniata</taxon>
        <taxon>Vertebrata</taxon>
        <taxon>Euteleostomi</taxon>
        <taxon>Mammalia</taxon>
        <taxon>Eutheria</taxon>
        <taxon>Euarchontoglires</taxon>
        <taxon>Primates</taxon>
        <taxon>Haplorrhini</taxon>
        <taxon>Catarrhini</taxon>
        <taxon>Hominidae</taxon>
        <taxon>Homo</taxon>
    </lineage>
</organism>
<feature type="non-terminal residue" evidence="1">
    <location>
        <position position="67"/>
    </location>
</feature>
<dbReference type="PANTHER" id="PTHR36869:SF1">
    <property type="entry name" value="CHROMOSOME 16 OPEN READING FRAME 46"/>
    <property type="match status" value="1"/>
</dbReference>
<dbReference type="VEuPathDB" id="HostDB:ENSG00000166455"/>
<protein>
    <submittedName>
        <fullName evidence="1">Chromosome 16 open reading frame 46</fullName>
    </submittedName>
</protein>
<sequence length="67" mass="7715">MDLCQKNETDLENAENNEIQFTEETEPTYTCPDGKSEKNHVYCLLDVSDITLEQDEKAKEFIIGTGW</sequence>
<dbReference type="Bgee" id="ENSG00000166455">
    <property type="expression patterns" value="Expressed in male germ line stem cell (sensu Vertebrata) in testis and 96 other cell types or tissues"/>
</dbReference>
<dbReference type="ChiTaRS" id="C16orf46">
    <property type="organism name" value="human"/>
</dbReference>
<dbReference type="InterPro" id="IPR027836">
    <property type="entry name" value="DUF4529"/>
</dbReference>